<protein>
    <recommendedName>
        <fullName evidence="1">non-specific serine/threonine protein kinase</fullName>
        <ecNumber evidence="1">2.7.11.1</ecNumber>
    </recommendedName>
</protein>
<dbReference type="EC" id="2.7.11.1" evidence="1"/>
<dbReference type="EMBL" id="JABFOF010000009">
    <property type="protein sequence ID" value="KAG2380830.1"/>
    <property type="molecule type" value="Genomic_DNA"/>
</dbReference>
<evidence type="ECO:0000256" key="6">
    <source>
        <dbReference type="ARBA" id="ARBA00022840"/>
    </source>
</evidence>
<comment type="caution">
    <text evidence="10">The sequence shown here is derived from an EMBL/GenBank/DDBJ whole genome shotgun (WGS) entry which is preliminary data.</text>
</comment>
<sequence>MYWVLFYSVVRRYGILWKGKGSSPEAEEFVPDGDTLKESNYSFEDGGPSLFDGDTEPVDTNLMRTVYVPIDQNKSEAGFLIKSLPTKGPFSEDLSIRVPTKKPNPVVLTPTQSLVEEIKDIGNLAFLGPRASQNTENSLLPPNVEEKECVWDASLPPSGNVSPLSSIDSTGIVTAMSIVNSCASTYWSDAMTSDAMTSDDMLGLDRNCDSTKGSVRGDSLESAKTSASWASHNSGLSENSNWSNINGRANKPHKGNDSRWKVIPIIQLQDGILGMSHFRLLKGLGCGNIGSLYLSELSGTRCYFEMKVMDKESLASRK</sequence>
<gene>
    <name evidence="10" type="ORF">HKW66_Vig0202030</name>
</gene>
<evidence type="ECO:0000313" key="10">
    <source>
        <dbReference type="EMBL" id="KAG2380830.1"/>
    </source>
</evidence>
<evidence type="ECO:0000256" key="4">
    <source>
        <dbReference type="ARBA" id="ARBA00022741"/>
    </source>
</evidence>
<name>A0A8T0JS92_PHAAN</name>
<keyword evidence="2" id="KW-0723">Serine/threonine-protein kinase</keyword>
<keyword evidence="5 10" id="KW-0418">Kinase</keyword>
<evidence type="ECO:0000256" key="8">
    <source>
        <dbReference type="ARBA" id="ARBA00048679"/>
    </source>
</evidence>
<evidence type="ECO:0000256" key="1">
    <source>
        <dbReference type="ARBA" id="ARBA00012513"/>
    </source>
</evidence>
<comment type="catalytic activity">
    <reaction evidence="8">
        <text>L-seryl-[protein] + ATP = O-phospho-L-seryl-[protein] + ADP + H(+)</text>
        <dbReference type="Rhea" id="RHEA:17989"/>
        <dbReference type="Rhea" id="RHEA-COMP:9863"/>
        <dbReference type="Rhea" id="RHEA-COMP:11604"/>
        <dbReference type="ChEBI" id="CHEBI:15378"/>
        <dbReference type="ChEBI" id="CHEBI:29999"/>
        <dbReference type="ChEBI" id="CHEBI:30616"/>
        <dbReference type="ChEBI" id="CHEBI:83421"/>
        <dbReference type="ChEBI" id="CHEBI:456216"/>
        <dbReference type="EC" id="2.7.11.1"/>
    </reaction>
</comment>
<proteinExistence type="predicted"/>
<evidence type="ECO:0000256" key="7">
    <source>
        <dbReference type="ARBA" id="ARBA00047899"/>
    </source>
</evidence>
<evidence type="ECO:0000256" key="3">
    <source>
        <dbReference type="ARBA" id="ARBA00022679"/>
    </source>
</evidence>
<evidence type="ECO:0000256" key="5">
    <source>
        <dbReference type="ARBA" id="ARBA00022777"/>
    </source>
</evidence>
<comment type="catalytic activity">
    <reaction evidence="7">
        <text>L-threonyl-[protein] + ATP = O-phospho-L-threonyl-[protein] + ADP + H(+)</text>
        <dbReference type="Rhea" id="RHEA:46608"/>
        <dbReference type="Rhea" id="RHEA-COMP:11060"/>
        <dbReference type="Rhea" id="RHEA-COMP:11605"/>
        <dbReference type="ChEBI" id="CHEBI:15378"/>
        <dbReference type="ChEBI" id="CHEBI:30013"/>
        <dbReference type="ChEBI" id="CHEBI:30616"/>
        <dbReference type="ChEBI" id="CHEBI:61977"/>
        <dbReference type="ChEBI" id="CHEBI:456216"/>
        <dbReference type="EC" id="2.7.11.1"/>
    </reaction>
</comment>
<keyword evidence="3" id="KW-0808">Transferase</keyword>
<dbReference type="PANTHER" id="PTHR45637">
    <property type="entry name" value="FLIPPASE KINASE 1-RELATED"/>
    <property type="match status" value="1"/>
</dbReference>
<dbReference type="GO" id="GO:0004674">
    <property type="term" value="F:protein serine/threonine kinase activity"/>
    <property type="evidence" value="ECO:0007669"/>
    <property type="project" value="UniProtKB-KW"/>
</dbReference>
<keyword evidence="4" id="KW-0547">Nucleotide-binding</keyword>
<feature type="compositionally biased region" description="Polar residues" evidence="9">
    <location>
        <begin position="226"/>
        <end position="247"/>
    </location>
</feature>
<dbReference type="AlphaFoldDB" id="A0A8T0JS92"/>
<organism evidence="10 11">
    <name type="scientific">Phaseolus angularis</name>
    <name type="common">Azuki bean</name>
    <name type="synonym">Vigna angularis</name>
    <dbReference type="NCBI Taxonomy" id="3914"/>
    <lineage>
        <taxon>Eukaryota</taxon>
        <taxon>Viridiplantae</taxon>
        <taxon>Streptophyta</taxon>
        <taxon>Embryophyta</taxon>
        <taxon>Tracheophyta</taxon>
        <taxon>Spermatophyta</taxon>
        <taxon>Magnoliopsida</taxon>
        <taxon>eudicotyledons</taxon>
        <taxon>Gunneridae</taxon>
        <taxon>Pentapetalae</taxon>
        <taxon>rosids</taxon>
        <taxon>fabids</taxon>
        <taxon>Fabales</taxon>
        <taxon>Fabaceae</taxon>
        <taxon>Papilionoideae</taxon>
        <taxon>50 kb inversion clade</taxon>
        <taxon>NPAAA clade</taxon>
        <taxon>indigoferoid/millettioid clade</taxon>
        <taxon>Phaseoleae</taxon>
        <taxon>Vigna</taxon>
    </lineage>
</organism>
<reference evidence="10 11" key="1">
    <citation type="submission" date="2020-05" db="EMBL/GenBank/DDBJ databases">
        <title>Vigna angularis (adzuki bean) Var. LongXiaoDou No. 4 denovo assembly.</title>
        <authorList>
            <person name="Xiang H."/>
        </authorList>
    </citation>
    <scope>NUCLEOTIDE SEQUENCE [LARGE SCALE GENOMIC DNA]</scope>
    <source>
        <tissue evidence="10">Leaf</tissue>
    </source>
</reference>
<keyword evidence="6" id="KW-0067">ATP-binding</keyword>
<dbReference type="Gene3D" id="3.30.200.20">
    <property type="entry name" value="Phosphorylase Kinase, domain 1"/>
    <property type="match status" value="1"/>
</dbReference>
<feature type="region of interest" description="Disordered" evidence="9">
    <location>
        <begin position="226"/>
        <end position="255"/>
    </location>
</feature>
<accession>A0A8T0JS92</accession>
<evidence type="ECO:0000256" key="2">
    <source>
        <dbReference type="ARBA" id="ARBA00022527"/>
    </source>
</evidence>
<evidence type="ECO:0000313" key="11">
    <source>
        <dbReference type="Proteomes" id="UP000743370"/>
    </source>
</evidence>
<evidence type="ECO:0000256" key="9">
    <source>
        <dbReference type="SAM" id="MobiDB-lite"/>
    </source>
</evidence>
<dbReference type="GO" id="GO:0005524">
    <property type="term" value="F:ATP binding"/>
    <property type="evidence" value="ECO:0007669"/>
    <property type="project" value="UniProtKB-KW"/>
</dbReference>
<dbReference type="Proteomes" id="UP000743370">
    <property type="component" value="Unassembled WGS sequence"/>
</dbReference>